<evidence type="ECO:0000313" key="2">
    <source>
        <dbReference type="EMBL" id="OEH81561.1"/>
    </source>
</evidence>
<evidence type="ECO:0000259" key="1">
    <source>
        <dbReference type="Pfam" id="PF04994"/>
    </source>
</evidence>
<reference evidence="2 3" key="1">
    <citation type="submission" date="2016-09" db="EMBL/GenBank/DDBJ databases">
        <authorList>
            <person name="Capua I."/>
            <person name="De Benedictis P."/>
            <person name="Joannis T."/>
            <person name="Lombin L.H."/>
            <person name="Cattoli G."/>
        </authorList>
    </citation>
    <scope>NUCLEOTIDE SEQUENCE [LARGE SCALE GENOMIC DNA]</scope>
    <source>
        <strain evidence="2 3">LMG 25899</strain>
    </source>
</reference>
<gene>
    <name evidence="2" type="ORF">BCR26_16455</name>
</gene>
<dbReference type="STRING" id="762845.BCR26_16455"/>
<comment type="caution">
    <text evidence="2">The sequence shown here is derived from an EMBL/GenBank/DDBJ whole genome shotgun (WGS) entry which is preliminary data.</text>
</comment>
<dbReference type="PANTHER" id="PTHR36121:SF1">
    <property type="entry name" value="PROTEIN SXY"/>
    <property type="match status" value="1"/>
</dbReference>
<dbReference type="InterPro" id="IPR047525">
    <property type="entry name" value="TfoX-like"/>
</dbReference>
<evidence type="ECO:0000313" key="3">
    <source>
        <dbReference type="Proteomes" id="UP000095256"/>
    </source>
</evidence>
<dbReference type="Gene3D" id="1.10.150.20">
    <property type="entry name" value="5' to 3' exonuclease, C-terminal subdomain"/>
    <property type="match status" value="1"/>
</dbReference>
<feature type="domain" description="TfoX C-terminal" evidence="1">
    <location>
        <begin position="2"/>
        <end position="78"/>
    </location>
</feature>
<keyword evidence="3" id="KW-1185">Reference proteome</keyword>
<sequence length="87" mass="9920">MAELTTLPNIGKEMEYKLKSIGITTGEDLKKVGSKETFLRLKMKYANICFVHLYCLQGAIDAVAYNNLPINVKRELKEYSDSLKEVF</sequence>
<name>A0A1E5KUL4_9ENTE</name>
<dbReference type="PANTHER" id="PTHR36121">
    <property type="entry name" value="PROTEIN SXY"/>
    <property type="match status" value="1"/>
</dbReference>
<dbReference type="EMBL" id="MIEK01000044">
    <property type="protein sequence ID" value="OEH81561.1"/>
    <property type="molecule type" value="Genomic_DNA"/>
</dbReference>
<organism evidence="2 3">
    <name type="scientific">Enterococcus rivorum</name>
    <dbReference type="NCBI Taxonomy" id="762845"/>
    <lineage>
        <taxon>Bacteria</taxon>
        <taxon>Bacillati</taxon>
        <taxon>Bacillota</taxon>
        <taxon>Bacilli</taxon>
        <taxon>Lactobacillales</taxon>
        <taxon>Enterococcaceae</taxon>
        <taxon>Enterococcus</taxon>
    </lineage>
</organism>
<accession>A0A1E5KUL4</accession>
<proteinExistence type="predicted"/>
<dbReference type="InterPro" id="IPR007077">
    <property type="entry name" value="TfoX_C"/>
</dbReference>
<dbReference type="Proteomes" id="UP000095256">
    <property type="component" value="Unassembled WGS sequence"/>
</dbReference>
<dbReference type="AlphaFoldDB" id="A0A1E5KUL4"/>
<dbReference type="Pfam" id="PF04994">
    <property type="entry name" value="TfoX_C"/>
    <property type="match status" value="1"/>
</dbReference>
<dbReference type="OrthoDB" id="9796798at2"/>
<dbReference type="RefSeq" id="WP_069699463.1">
    <property type="nucleotide sequence ID" value="NZ_JAGGMA010000051.1"/>
</dbReference>
<protein>
    <recommendedName>
        <fullName evidence="1">TfoX C-terminal domain-containing protein</fullName>
    </recommendedName>
</protein>